<dbReference type="EMBL" id="FUIG01000024">
    <property type="protein sequence ID" value="SJM31227.1"/>
    <property type="molecule type" value="Genomic_DNA"/>
</dbReference>
<feature type="transmembrane region" description="Helical" evidence="1">
    <location>
        <begin position="101"/>
        <end position="124"/>
    </location>
</feature>
<feature type="transmembrane region" description="Helical" evidence="1">
    <location>
        <begin position="144"/>
        <end position="165"/>
    </location>
</feature>
<dbReference type="RefSeq" id="WP_123148475.1">
    <property type="nucleotide sequence ID" value="NZ_FUIG01000024.1"/>
</dbReference>
<evidence type="ECO:0000256" key="1">
    <source>
        <dbReference type="SAM" id="Phobius"/>
    </source>
</evidence>
<gene>
    <name evidence="2" type="ORF">BQ8482_180455</name>
</gene>
<feature type="transmembrane region" description="Helical" evidence="1">
    <location>
        <begin position="74"/>
        <end position="94"/>
    </location>
</feature>
<name>A0A2P9AJB4_9HYPH</name>
<keyword evidence="1" id="KW-1133">Transmembrane helix</keyword>
<keyword evidence="1" id="KW-0472">Membrane</keyword>
<evidence type="ECO:0000313" key="3">
    <source>
        <dbReference type="Proteomes" id="UP000245698"/>
    </source>
</evidence>
<dbReference type="Proteomes" id="UP000245698">
    <property type="component" value="Unassembled WGS sequence"/>
</dbReference>
<proteinExistence type="predicted"/>
<organism evidence="2 3">
    <name type="scientific">Mesorhizobium delmotii</name>
    <dbReference type="NCBI Taxonomy" id="1631247"/>
    <lineage>
        <taxon>Bacteria</taxon>
        <taxon>Pseudomonadati</taxon>
        <taxon>Pseudomonadota</taxon>
        <taxon>Alphaproteobacteria</taxon>
        <taxon>Hyphomicrobiales</taxon>
        <taxon>Phyllobacteriaceae</taxon>
        <taxon>Mesorhizobium</taxon>
    </lineage>
</organism>
<reference evidence="3" key="1">
    <citation type="submission" date="2016-12" db="EMBL/GenBank/DDBJ databases">
        <authorList>
            <person name="Brunel B."/>
        </authorList>
    </citation>
    <scope>NUCLEOTIDE SEQUENCE [LARGE SCALE GENOMIC DNA]</scope>
</reference>
<accession>A0A2P9AJB4</accession>
<protein>
    <submittedName>
        <fullName evidence="2">Membrane protein</fullName>
    </submittedName>
</protein>
<dbReference type="InterPro" id="IPR021329">
    <property type="entry name" value="DUF2938"/>
</dbReference>
<dbReference type="AlphaFoldDB" id="A0A2P9AJB4"/>
<feature type="transmembrane region" description="Helical" evidence="1">
    <location>
        <begin position="7"/>
        <end position="28"/>
    </location>
</feature>
<evidence type="ECO:0000313" key="2">
    <source>
        <dbReference type="EMBL" id="SJM31227.1"/>
    </source>
</evidence>
<dbReference type="Pfam" id="PF11158">
    <property type="entry name" value="DUF2938"/>
    <property type="match status" value="1"/>
</dbReference>
<keyword evidence="1" id="KW-0812">Transmembrane</keyword>
<sequence length="167" mass="17960">MDEQVEFVVRAAAIGAGATAVMDLWGLFLKLAFAIPSLDYAWVGRWIGHFPRGRFAHANIAQAPRIRGETPIGWVAHYAIGIVFAALLMGVWGLDWARHPTLLPALLVGMSTVVAPFFLMQPAFGAGIAASKTPNPHTARLRSLMTHLSFGVGLYVAALLSALLFPV</sequence>
<keyword evidence="3" id="KW-1185">Reference proteome</keyword>